<feature type="transmembrane region" description="Helical" evidence="1">
    <location>
        <begin position="328"/>
        <end position="349"/>
    </location>
</feature>
<reference evidence="3 4" key="1">
    <citation type="journal article" date="2016" name="Nat. Commun.">
        <title>Extremotolerant tardigrade genome and improved radiotolerance of human cultured cells by tardigrade-unique protein.</title>
        <authorList>
            <person name="Hashimoto T."/>
            <person name="Horikawa D.D."/>
            <person name="Saito Y."/>
            <person name="Kuwahara H."/>
            <person name="Kozuka-Hata H."/>
            <person name="Shin-I T."/>
            <person name="Minakuchi Y."/>
            <person name="Ohishi K."/>
            <person name="Motoyama A."/>
            <person name="Aizu T."/>
            <person name="Enomoto A."/>
            <person name="Kondo K."/>
            <person name="Tanaka S."/>
            <person name="Hara Y."/>
            <person name="Koshikawa S."/>
            <person name="Sagara H."/>
            <person name="Miura T."/>
            <person name="Yokobori S."/>
            <person name="Miyagawa K."/>
            <person name="Suzuki Y."/>
            <person name="Kubo T."/>
            <person name="Oyama M."/>
            <person name="Kohara Y."/>
            <person name="Fujiyama A."/>
            <person name="Arakawa K."/>
            <person name="Katayama T."/>
            <person name="Toyoda A."/>
            <person name="Kunieda T."/>
        </authorList>
    </citation>
    <scope>NUCLEOTIDE SEQUENCE [LARGE SCALE GENOMIC DNA]</scope>
    <source>
        <strain evidence="3 4">YOKOZUNA-1</strain>
    </source>
</reference>
<comment type="caution">
    <text evidence="3">The sequence shown here is derived from an EMBL/GenBank/DDBJ whole genome shotgun (WGS) entry which is preliminary data.</text>
</comment>
<name>A0A1D1V2B5_RAMVA</name>
<dbReference type="Proteomes" id="UP000186922">
    <property type="component" value="Unassembled WGS sequence"/>
</dbReference>
<keyword evidence="1" id="KW-0812">Transmembrane</keyword>
<keyword evidence="1" id="KW-0472">Membrane</keyword>
<feature type="chain" id="PRO_5008897961" evidence="2">
    <location>
        <begin position="23"/>
        <end position="387"/>
    </location>
</feature>
<accession>A0A1D1V2B5</accession>
<evidence type="ECO:0000313" key="4">
    <source>
        <dbReference type="Proteomes" id="UP000186922"/>
    </source>
</evidence>
<evidence type="ECO:0000256" key="2">
    <source>
        <dbReference type="SAM" id="SignalP"/>
    </source>
</evidence>
<proteinExistence type="predicted"/>
<evidence type="ECO:0000256" key="1">
    <source>
        <dbReference type="SAM" id="Phobius"/>
    </source>
</evidence>
<dbReference type="OrthoDB" id="10069107at2759"/>
<gene>
    <name evidence="3" type="primary">RvY_07474-1</name>
    <name evidence="3" type="synonym">RvY_07474.1</name>
    <name evidence="3" type="ORF">RvY_07474</name>
</gene>
<dbReference type="AlphaFoldDB" id="A0A1D1V2B5"/>
<evidence type="ECO:0000313" key="3">
    <source>
        <dbReference type="EMBL" id="GAU95959.1"/>
    </source>
</evidence>
<keyword evidence="2" id="KW-0732">Signal</keyword>
<feature type="signal peptide" evidence="2">
    <location>
        <begin position="1"/>
        <end position="22"/>
    </location>
</feature>
<keyword evidence="4" id="KW-1185">Reference proteome</keyword>
<keyword evidence="1" id="KW-1133">Transmembrane helix</keyword>
<sequence>MGHLSTDLPYFLLAGLLPFCWAISTQECSLVINEIQLESLNVKVEFIELRKNCSGPLDLLPYTMLLWHGAAGQKGVTKLDHKAAFSKVDASNATCRTMNDTLLVLGGHGVMPLLDNTTQFCHFDSFGNEWKAEVNKPTLDKTAKTTNALTLYKNLDSAVVEKLTLNTSLTDETANRNNIVDIVFFSGSKGGGGETIKSLLFPEYQVGPTEKNIYYRIADNDKGNVTAENRRSFSYCCNQSSVGGKWPMAFKYTKPSPAAENNCSDPAEYAFDAHGTTFGLNTDRCDVQAIENYFTKPPPISTPLTTTVPSTTGKVVPAADTERRVRDIGLGVGISLALIIFGLVAYVIILRQRLKYNGVPESGMDRACMRMSCLQSGEEEGRLVIDA</sequence>
<organism evidence="3 4">
    <name type="scientific">Ramazzottius varieornatus</name>
    <name type="common">Water bear</name>
    <name type="synonym">Tardigrade</name>
    <dbReference type="NCBI Taxonomy" id="947166"/>
    <lineage>
        <taxon>Eukaryota</taxon>
        <taxon>Metazoa</taxon>
        <taxon>Ecdysozoa</taxon>
        <taxon>Tardigrada</taxon>
        <taxon>Eutardigrada</taxon>
        <taxon>Parachela</taxon>
        <taxon>Hypsibioidea</taxon>
        <taxon>Ramazzottiidae</taxon>
        <taxon>Ramazzottius</taxon>
    </lineage>
</organism>
<protein>
    <submittedName>
        <fullName evidence="3">Uncharacterized protein</fullName>
    </submittedName>
</protein>
<dbReference type="EMBL" id="BDGG01000003">
    <property type="protein sequence ID" value="GAU95959.1"/>
    <property type="molecule type" value="Genomic_DNA"/>
</dbReference>